<evidence type="ECO:0000313" key="3">
    <source>
        <dbReference type="Proteomes" id="UP001331761"/>
    </source>
</evidence>
<comment type="caution">
    <text evidence="2">The sequence shown here is derived from an EMBL/GenBank/DDBJ whole genome shotgun (WGS) entry which is preliminary data.</text>
</comment>
<evidence type="ECO:0000313" key="2">
    <source>
        <dbReference type="EMBL" id="KAK5984850.1"/>
    </source>
</evidence>
<organism evidence="2 3">
    <name type="scientific">Trichostrongylus colubriformis</name>
    <name type="common">Black scour worm</name>
    <dbReference type="NCBI Taxonomy" id="6319"/>
    <lineage>
        <taxon>Eukaryota</taxon>
        <taxon>Metazoa</taxon>
        <taxon>Ecdysozoa</taxon>
        <taxon>Nematoda</taxon>
        <taxon>Chromadorea</taxon>
        <taxon>Rhabditida</taxon>
        <taxon>Rhabditina</taxon>
        <taxon>Rhabditomorpha</taxon>
        <taxon>Strongyloidea</taxon>
        <taxon>Trichostrongylidae</taxon>
        <taxon>Trichostrongylus</taxon>
    </lineage>
</organism>
<proteinExistence type="predicted"/>
<feature type="compositionally biased region" description="Pro residues" evidence="1">
    <location>
        <begin position="54"/>
        <end position="72"/>
    </location>
</feature>
<sequence>MRAFPKLITISYQRVFKSEVSVNLHLLIDIAGIMKLRIVLLYIWMVNNVNNEEAPPPSPAPAPPPPPPPAPAPAATFGANEKDKRKPFNVDDPPDQFPGHLPTLVKSKGIPTFNQHDGTFTTIYPMTCGIRVTNPLQVEGTSARCMPDVNDVVLVQRDETVLIEDCLMVIICNPGENYELCVPDSIKVILPNSGKIIGNEGVQEYSGKMQLTKGQIVYTHDPGCLINFEGPHQLQH</sequence>
<accession>A0AAN8G6T2</accession>
<evidence type="ECO:0000256" key="1">
    <source>
        <dbReference type="SAM" id="MobiDB-lite"/>
    </source>
</evidence>
<dbReference type="Proteomes" id="UP001331761">
    <property type="component" value="Unassembled WGS sequence"/>
</dbReference>
<gene>
    <name evidence="2" type="ORF">GCK32_009637</name>
</gene>
<name>A0AAN8G6T2_TRICO</name>
<keyword evidence="3" id="KW-1185">Reference proteome</keyword>
<protein>
    <submittedName>
        <fullName evidence="2">Uncharacterized protein</fullName>
    </submittedName>
</protein>
<feature type="compositionally biased region" description="Basic and acidic residues" evidence="1">
    <location>
        <begin position="80"/>
        <end position="89"/>
    </location>
</feature>
<dbReference type="AlphaFoldDB" id="A0AAN8G6T2"/>
<feature type="non-terminal residue" evidence="2">
    <location>
        <position position="236"/>
    </location>
</feature>
<reference evidence="2 3" key="1">
    <citation type="submission" date="2019-10" db="EMBL/GenBank/DDBJ databases">
        <title>Assembly and Annotation for the nematode Trichostrongylus colubriformis.</title>
        <authorList>
            <person name="Martin J."/>
        </authorList>
    </citation>
    <scope>NUCLEOTIDE SEQUENCE [LARGE SCALE GENOMIC DNA]</scope>
    <source>
        <strain evidence="2">G859</strain>
        <tissue evidence="2">Whole worm</tissue>
    </source>
</reference>
<dbReference type="EMBL" id="WIXE01002408">
    <property type="protein sequence ID" value="KAK5984850.1"/>
    <property type="molecule type" value="Genomic_DNA"/>
</dbReference>
<feature type="region of interest" description="Disordered" evidence="1">
    <location>
        <begin position="53"/>
        <end position="93"/>
    </location>
</feature>